<dbReference type="InterPro" id="IPR029063">
    <property type="entry name" value="SAM-dependent_MTases_sf"/>
</dbReference>
<dbReference type="OrthoDB" id="46564at2759"/>
<evidence type="ECO:0000313" key="1">
    <source>
        <dbReference type="EMBL" id="VEU40536.1"/>
    </source>
</evidence>
<proteinExistence type="predicted"/>
<protein>
    <submittedName>
        <fullName evidence="1">Uncharacterized protein</fullName>
    </submittedName>
</protein>
<gene>
    <name evidence="1" type="ORF">PSNMU_V1.4_AUG-EV-PASAV3_0074250</name>
</gene>
<dbReference type="AlphaFoldDB" id="A0A448ZEV1"/>
<dbReference type="EMBL" id="CAACVS010000289">
    <property type="protein sequence ID" value="VEU40536.1"/>
    <property type="molecule type" value="Genomic_DNA"/>
</dbReference>
<dbReference type="Gene3D" id="3.40.50.150">
    <property type="entry name" value="Vaccinia Virus protein VP39"/>
    <property type="match status" value="1"/>
</dbReference>
<reference evidence="1 2" key="1">
    <citation type="submission" date="2019-01" db="EMBL/GenBank/DDBJ databases">
        <authorList>
            <person name="Ferrante I. M."/>
        </authorList>
    </citation>
    <scope>NUCLEOTIDE SEQUENCE [LARGE SCALE GENOMIC DNA]</scope>
    <source>
        <strain evidence="1 2">B856</strain>
    </source>
</reference>
<keyword evidence="2" id="KW-1185">Reference proteome</keyword>
<dbReference type="Proteomes" id="UP000291116">
    <property type="component" value="Unassembled WGS sequence"/>
</dbReference>
<dbReference type="SUPFAM" id="SSF53335">
    <property type="entry name" value="S-adenosyl-L-methionine-dependent methyltransferases"/>
    <property type="match status" value="1"/>
</dbReference>
<accession>A0A448ZEV1</accession>
<organism evidence="1 2">
    <name type="scientific">Pseudo-nitzschia multistriata</name>
    <dbReference type="NCBI Taxonomy" id="183589"/>
    <lineage>
        <taxon>Eukaryota</taxon>
        <taxon>Sar</taxon>
        <taxon>Stramenopiles</taxon>
        <taxon>Ochrophyta</taxon>
        <taxon>Bacillariophyta</taxon>
        <taxon>Bacillariophyceae</taxon>
        <taxon>Bacillariophycidae</taxon>
        <taxon>Bacillariales</taxon>
        <taxon>Bacillariaceae</taxon>
        <taxon>Pseudo-nitzschia</taxon>
    </lineage>
</organism>
<evidence type="ECO:0000313" key="2">
    <source>
        <dbReference type="Proteomes" id="UP000291116"/>
    </source>
</evidence>
<sequence length="348" mass="36506">MARPPARKLRRRQCFEFPVLLLVSAFPAKHGTLRWGPSPAVALSPAKGAGPPVTEVGGLPVHRAHHSINKKNNNNNENDDDDDDAPPYCFALSSIAGLPPATNFLATQVWPSARVAAATLEDRVFGSSGLLVSATGEGPPTVCELGCGPGLPSLVVAAGAAASGEGGCAVRVIATDVDPFALDLVAAAAGEQGLLADGSGGGGVLSTRVLDLVRTGERLAEEDSGSGNANTIDDDIDNDIDNDDSLSWLRDVDLFVLSDVFESGAVAAGAARLTHRVLSWGASETKPRRPRRVWVFAQTDRAQREAYREELGALLGFEAVPEWSSPESFGVSDLLWLCDVDETLVAYG</sequence>
<name>A0A448ZEV1_9STRA</name>